<dbReference type="PROSITE" id="PS51125">
    <property type="entry name" value="NHL"/>
    <property type="match status" value="1"/>
</dbReference>
<evidence type="ECO:0000256" key="5">
    <source>
        <dbReference type="PROSITE-ProRule" id="PRU00175"/>
    </source>
</evidence>
<feature type="region of interest" description="Disordered" evidence="8">
    <location>
        <begin position="241"/>
        <end position="276"/>
    </location>
</feature>
<keyword evidence="2" id="KW-0677">Repeat</keyword>
<evidence type="ECO:0000256" key="3">
    <source>
        <dbReference type="ARBA" id="ARBA00022771"/>
    </source>
</evidence>
<feature type="domain" description="RING-type" evidence="9">
    <location>
        <begin position="8"/>
        <end position="44"/>
    </location>
</feature>
<dbReference type="PROSITE" id="PS50089">
    <property type="entry name" value="ZF_RING_2"/>
    <property type="match status" value="1"/>
</dbReference>
<protein>
    <recommendedName>
        <fullName evidence="9">RING-type domain-containing protein</fullName>
    </recommendedName>
</protein>
<dbReference type="PANTHER" id="PTHR25462:SF296">
    <property type="entry name" value="MEIOTIC P26, ISOFORM F"/>
    <property type="match status" value="1"/>
</dbReference>
<evidence type="ECO:0000259" key="9">
    <source>
        <dbReference type="PROSITE" id="PS50089"/>
    </source>
</evidence>
<dbReference type="Proteomes" id="UP001163046">
    <property type="component" value="Unassembled WGS sequence"/>
</dbReference>
<dbReference type="InterPro" id="IPR013083">
    <property type="entry name" value="Znf_RING/FYVE/PHD"/>
</dbReference>
<accession>A0A9X0CPW9</accession>
<gene>
    <name evidence="10" type="ORF">OS493_026971</name>
</gene>
<evidence type="ECO:0000256" key="1">
    <source>
        <dbReference type="ARBA" id="ARBA00022723"/>
    </source>
</evidence>
<feature type="coiled-coil region" evidence="7">
    <location>
        <begin position="117"/>
        <end position="152"/>
    </location>
</feature>
<evidence type="ECO:0000256" key="2">
    <source>
        <dbReference type="ARBA" id="ARBA00022737"/>
    </source>
</evidence>
<evidence type="ECO:0000313" key="10">
    <source>
        <dbReference type="EMBL" id="KAJ7371325.1"/>
    </source>
</evidence>
<reference evidence="10" key="1">
    <citation type="submission" date="2023-01" db="EMBL/GenBank/DDBJ databases">
        <title>Genome assembly of the deep-sea coral Lophelia pertusa.</title>
        <authorList>
            <person name="Herrera S."/>
            <person name="Cordes E."/>
        </authorList>
    </citation>
    <scope>NUCLEOTIDE SEQUENCE</scope>
    <source>
        <strain evidence="10">USNM1676648</strain>
        <tissue evidence="10">Polyp</tissue>
    </source>
</reference>
<dbReference type="SUPFAM" id="SSF101898">
    <property type="entry name" value="NHL repeat"/>
    <property type="match status" value="1"/>
</dbReference>
<dbReference type="SMART" id="SM00184">
    <property type="entry name" value="RING"/>
    <property type="match status" value="1"/>
</dbReference>
<evidence type="ECO:0000256" key="7">
    <source>
        <dbReference type="SAM" id="Coils"/>
    </source>
</evidence>
<feature type="compositionally biased region" description="Polar residues" evidence="8">
    <location>
        <begin position="241"/>
        <end position="253"/>
    </location>
</feature>
<keyword evidence="3 5" id="KW-0863">Zinc-finger</keyword>
<dbReference type="PROSITE" id="PS00518">
    <property type="entry name" value="ZF_RING_1"/>
    <property type="match status" value="1"/>
</dbReference>
<dbReference type="Gene3D" id="3.30.40.10">
    <property type="entry name" value="Zinc/RING finger domain, C3HC4 (zinc finger)"/>
    <property type="match status" value="1"/>
</dbReference>
<dbReference type="AlphaFoldDB" id="A0A9X0CPW9"/>
<dbReference type="Pfam" id="PF01436">
    <property type="entry name" value="NHL"/>
    <property type="match status" value="1"/>
</dbReference>
<keyword evidence="11" id="KW-1185">Reference proteome</keyword>
<feature type="repeat" description="NHL" evidence="6">
    <location>
        <begin position="286"/>
        <end position="314"/>
    </location>
</feature>
<keyword evidence="4" id="KW-0862">Zinc</keyword>
<evidence type="ECO:0000256" key="4">
    <source>
        <dbReference type="ARBA" id="ARBA00022833"/>
    </source>
</evidence>
<dbReference type="InterPro" id="IPR047153">
    <property type="entry name" value="TRIM45/56/19-like"/>
</dbReference>
<dbReference type="PANTHER" id="PTHR25462">
    <property type="entry name" value="BONUS, ISOFORM C-RELATED"/>
    <property type="match status" value="1"/>
</dbReference>
<name>A0A9X0CPW9_9CNID</name>
<organism evidence="10 11">
    <name type="scientific">Desmophyllum pertusum</name>
    <dbReference type="NCBI Taxonomy" id="174260"/>
    <lineage>
        <taxon>Eukaryota</taxon>
        <taxon>Metazoa</taxon>
        <taxon>Cnidaria</taxon>
        <taxon>Anthozoa</taxon>
        <taxon>Hexacorallia</taxon>
        <taxon>Scleractinia</taxon>
        <taxon>Caryophylliina</taxon>
        <taxon>Caryophylliidae</taxon>
        <taxon>Desmophyllum</taxon>
    </lineage>
</organism>
<dbReference type="GO" id="GO:0008270">
    <property type="term" value="F:zinc ion binding"/>
    <property type="evidence" value="ECO:0007669"/>
    <property type="project" value="UniProtKB-KW"/>
</dbReference>
<dbReference type="EMBL" id="MU826849">
    <property type="protein sequence ID" value="KAJ7371325.1"/>
    <property type="molecule type" value="Genomic_DNA"/>
</dbReference>
<dbReference type="InterPro" id="IPR017907">
    <property type="entry name" value="Znf_RING_CS"/>
</dbReference>
<dbReference type="Gene3D" id="2.120.10.30">
    <property type="entry name" value="TolB, C-terminal domain"/>
    <property type="match status" value="1"/>
</dbReference>
<dbReference type="InterPro" id="IPR001258">
    <property type="entry name" value="NHL_repeat"/>
</dbReference>
<evidence type="ECO:0000256" key="6">
    <source>
        <dbReference type="PROSITE-ProRule" id="PRU00504"/>
    </source>
</evidence>
<dbReference type="OrthoDB" id="5949405at2759"/>
<dbReference type="InterPro" id="IPR001841">
    <property type="entry name" value="Znf_RING"/>
</dbReference>
<dbReference type="InterPro" id="IPR011042">
    <property type="entry name" value="6-blade_b-propeller_TolB-like"/>
</dbReference>
<dbReference type="SUPFAM" id="SSF57850">
    <property type="entry name" value="RING/U-box"/>
    <property type="match status" value="1"/>
</dbReference>
<keyword evidence="7" id="KW-0175">Coiled coil</keyword>
<comment type="caution">
    <text evidence="10">The sequence shown here is derived from an EMBL/GenBank/DDBJ whole genome shotgun (WGS) entry which is preliminary data.</text>
</comment>
<evidence type="ECO:0000256" key="8">
    <source>
        <dbReference type="SAM" id="MobiDB-lite"/>
    </source>
</evidence>
<keyword evidence="1" id="KW-0479">Metal-binding</keyword>
<evidence type="ECO:0000313" key="11">
    <source>
        <dbReference type="Proteomes" id="UP001163046"/>
    </source>
</evidence>
<sequence>MHSPRHQCSLCGGSQYELKCLPCSHSVCTHCLAASTSVSCPIDQDEFHLTNIGIDSLPTKGHLVEVSPSKRQSITAHTEMQALLTFTQEYKNDLASGIRDMEHGIQASLSFQESHVKQQIRNTAEELVEVILAKEQELYKDVDRLIEAEKRDKQQELADFALQTHHIVQVVQRHQAQIKQGSRDENASLMNQLQAELQEVNERKNSLMEKTQDSSTEISFVVNEACFEEPLGKVKYQRGKQTGNERFNPSSTKTARRFSSRAEQKRKQGQVIGTIAPPSPLTEKFRPWSLSVSESGHIAVVDRGNNCIHIFNPKGDFLRHVAKPYGSQSKSLEVYGVTFLSRNTFAVAEYSPSTGSGCLLEMDISGEHLRVIANLKGPALVTSFTSTLNRSKKIIAVYYTNSLDAPDVLGDESKLELPLGTDEKHGLFHPQKGVFLKDKLIFSDSNEVENQGCVKVFEVDGQFSHEFGKQPLWNEDGLGHPLRIAADPLNCVVLVYQQFSNKMRAYDVTGACVSEFDTVSGLLDFTATPDGRLLATCSKNSEFPNSVVILSYK</sequence>
<feature type="coiled-coil region" evidence="7">
    <location>
        <begin position="179"/>
        <end position="210"/>
    </location>
</feature>
<proteinExistence type="predicted"/>